<proteinExistence type="predicted"/>
<keyword evidence="2" id="KW-1185">Reference proteome</keyword>
<organism evidence="1 2">
    <name type="scientific">Brassica rapa subsp. trilocularis</name>
    <dbReference type="NCBI Taxonomy" id="1813537"/>
    <lineage>
        <taxon>Eukaryota</taxon>
        <taxon>Viridiplantae</taxon>
        <taxon>Streptophyta</taxon>
        <taxon>Embryophyta</taxon>
        <taxon>Tracheophyta</taxon>
        <taxon>Spermatophyta</taxon>
        <taxon>Magnoliopsida</taxon>
        <taxon>eudicotyledons</taxon>
        <taxon>Gunneridae</taxon>
        <taxon>Pentapetalae</taxon>
        <taxon>rosids</taxon>
        <taxon>malvids</taxon>
        <taxon>Brassicales</taxon>
        <taxon>Brassicaceae</taxon>
        <taxon>Brassiceae</taxon>
        <taxon>Brassica</taxon>
    </lineage>
</organism>
<evidence type="ECO:0000313" key="2">
    <source>
        <dbReference type="Proteomes" id="UP000823674"/>
    </source>
</evidence>
<accession>A0ABQ7LBY0</accession>
<name>A0ABQ7LBY0_BRACM</name>
<dbReference type="EMBL" id="JADBGQ010000008">
    <property type="protein sequence ID" value="KAG5382963.1"/>
    <property type="molecule type" value="Genomic_DNA"/>
</dbReference>
<protein>
    <submittedName>
        <fullName evidence="1">Uncharacterized protein</fullName>
    </submittedName>
</protein>
<gene>
    <name evidence="1" type="primary">A09g503070.1_BraROA</name>
    <name evidence="1" type="ORF">IGI04_034433</name>
</gene>
<comment type="caution">
    <text evidence="1">The sequence shown here is derived from an EMBL/GenBank/DDBJ whole genome shotgun (WGS) entry which is preliminary data.</text>
</comment>
<dbReference type="Proteomes" id="UP000823674">
    <property type="component" value="Chromosome A09"/>
</dbReference>
<sequence>MADAENSESQSSPVLTLLLHYTNGSNASFCVSGKYGTLKKAEELMRVDTLPLDEKAGCCSNTVEVRVLRFKIGRELMSVDILFLKKFLLRFDYRTKLNLEAFLEDWEPTKDSFLVVRALGMSLLKILLTETKLHG</sequence>
<evidence type="ECO:0000313" key="1">
    <source>
        <dbReference type="EMBL" id="KAG5382963.1"/>
    </source>
</evidence>
<reference evidence="1 2" key="1">
    <citation type="submission" date="2021-03" db="EMBL/GenBank/DDBJ databases">
        <authorList>
            <person name="King G.J."/>
            <person name="Bancroft I."/>
            <person name="Baten A."/>
            <person name="Bloomfield J."/>
            <person name="Borpatragohain P."/>
            <person name="He Z."/>
            <person name="Irish N."/>
            <person name="Irwin J."/>
            <person name="Liu K."/>
            <person name="Mauleon R.P."/>
            <person name="Moore J."/>
            <person name="Morris R."/>
            <person name="Ostergaard L."/>
            <person name="Wang B."/>
            <person name="Wells R."/>
        </authorList>
    </citation>
    <scope>NUCLEOTIDE SEQUENCE [LARGE SCALE GENOMIC DNA]</scope>
    <source>
        <strain evidence="1">R-o-18</strain>
        <tissue evidence="1">Leaf</tissue>
    </source>
</reference>